<dbReference type="EC" id="3.1.1.103" evidence="3"/>
<name>A0AAU8MQ66_9GAMM</name>
<dbReference type="EMBL" id="CP159925">
    <property type="protein sequence ID" value="XCO73707.1"/>
    <property type="molecule type" value="Genomic_DNA"/>
</dbReference>
<reference evidence="3" key="2">
    <citation type="submission" date="2024-06" db="EMBL/GenBank/DDBJ databases">
        <authorList>
            <person name="Li S."/>
        </authorList>
    </citation>
    <scope>NUCLEOTIDE SEQUENCE</scope>
    <source>
        <strain evidence="3">SR10</strain>
    </source>
</reference>
<dbReference type="SUPFAM" id="SSF56601">
    <property type="entry name" value="beta-lactamase/transpeptidase-like"/>
    <property type="match status" value="1"/>
</dbReference>
<dbReference type="Proteomes" id="UP001387215">
    <property type="component" value="Unassembled WGS sequence"/>
</dbReference>
<gene>
    <name evidence="3" type="ORF">ABU614_15085</name>
    <name evidence="2" type="ORF">V2J18_08750</name>
</gene>
<keyword evidence="3" id="KW-0378">Hydrolase</keyword>
<sequence length="370" mass="38970">MLLLQAPLAVQAHPNDVPPPNAVDLDALLKGAMEGTQTPALGALVMRDGAIAQQAVRGLRRSDAADAVGADDVWLIGSTGKPMTVALIAKLVDRGVLSWDAPLATLLPDLAETMRPEYRSVTLVQLLSHRSGLPENIRDLKVLDTFFVDTRPLPQQRLAFIAQALKDAPAAAPGTEFNYCNTGFLIAAVIAERATGSDFEELMRREVFQPLGMASAGFGPTQAGQPLGHRGGKPVTTAPKVSDDGVPMMYTAAGNMHMSLADWARFCLDQLAGSQGRGKLLSRASYRLMQTAQPGSGSGLDWGVQDSIAGRQGPVLVHGGSDGNWLAWAVLFPNTNTGALVVANATEDMGGDKATKTVLGTLFPTLSPAK</sequence>
<evidence type="ECO:0000259" key="1">
    <source>
        <dbReference type="Pfam" id="PF00144"/>
    </source>
</evidence>
<protein>
    <submittedName>
        <fullName evidence="3">Serine hydrolase domain-containing protein</fullName>
        <ecNumber evidence="3">3.1.1.103</ecNumber>
    </submittedName>
</protein>
<reference evidence="2 4" key="1">
    <citation type="submission" date="2024-02" db="EMBL/GenBank/DDBJ databases">
        <title>Lysobacter Genome Sequencing and Mining.</title>
        <authorList>
            <person name="Bierman J."/>
            <person name="Walker M.C."/>
        </authorList>
    </citation>
    <scope>NUCLEOTIDE SEQUENCE [LARGE SCALE GENOMIC DNA]</scope>
    <source>
        <strain evidence="2 4">PB6250</strain>
    </source>
</reference>
<accession>A0AAU8MQ66</accession>
<dbReference type="InterPro" id="IPR012338">
    <property type="entry name" value="Beta-lactam/transpept-like"/>
</dbReference>
<keyword evidence="4" id="KW-1185">Reference proteome</keyword>
<proteinExistence type="predicted"/>
<evidence type="ECO:0000313" key="3">
    <source>
        <dbReference type="EMBL" id="XCO73707.1"/>
    </source>
</evidence>
<dbReference type="EMBL" id="JBANDL010000002">
    <property type="protein sequence ID" value="MEI2454764.1"/>
    <property type="molecule type" value="Genomic_DNA"/>
</dbReference>
<dbReference type="RefSeq" id="WP_064749640.1">
    <property type="nucleotide sequence ID" value="NZ_CP159925.1"/>
</dbReference>
<dbReference type="PANTHER" id="PTHR43283:SF18">
    <property type="match status" value="1"/>
</dbReference>
<dbReference type="GO" id="GO:0016787">
    <property type="term" value="F:hydrolase activity"/>
    <property type="evidence" value="ECO:0007669"/>
    <property type="project" value="UniProtKB-KW"/>
</dbReference>
<dbReference type="InterPro" id="IPR001466">
    <property type="entry name" value="Beta-lactam-related"/>
</dbReference>
<feature type="domain" description="Beta-lactamase-related" evidence="1">
    <location>
        <begin position="25"/>
        <end position="353"/>
    </location>
</feature>
<dbReference type="InterPro" id="IPR050789">
    <property type="entry name" value="Diverse_Enzym_Activities"/>
</dbReference>
<evidence type="ECO:0000313" key="2">
    <source>
        <dbReference type="EMBL" id="MEI2454764.1"/>
    </source>
</evidence>
<dbReference type="AlphaFoldDB" id="A0AAU8MQ66"/>
<organism evidence="3">
    <name type="scientific">Lysobacter firmicutimachus</name>
    <dbReference type="NCBI Taxonomy" id="1792846"/>
    <lineage>
        <taxon>Bacteria</taxon>
        <taxon>Pseudomonadati</taxon>
        <taxon>Pseudomonadota</taxon>
        <taxon>Gammaproteobacteria</taxon>
        <taxon>Lysobacterales</taxon>
        <taxon>Lysobacteraceae</taxon>
        <taxon>Lysobacter</taxon>
    </lineage>
</organism>
<evidence type="ECO:0000313" key="4">
    <source>
        <dbReference type="Proteomes" id="UP001387215"/>
    </source>
</evidence>
<dbReference type="Pfam" id="PF00144">
    <property type="entry name" value="Beta-lactamase"/>
    <property type="match status" value="1"/>
</dbReference>
<dbReference type="Gene3D" id="3.40.710.10">
    <property type="entry name" value="DD-peptidase/beta-lactamase superfamily"/>
    <property type="match status" value="1"/>
</dbReference>
<dbReference type="PANTHER" id="PTHR43283">
    <property type="entry name" value="BETA-LACTAMASE-RELATED"/>
    <property type="match status" value="1"/>
</dbReference>